<accession>A0A2K3M0F4</accession>
<evidence type="ECO:0000313" key="2">
    <source>
        <dbReference type="EMBL" id="PNX84251.1"/>
    </source>
</evidence>
<comment type="caution">
    <text evidence="2">The sequence shown here is derived from an EMBL/GenBank/DDBJ whole genome shotgun (WGS) entry which is preliminary data.</text>
</comment>
<gene>
    <name evidence="2" type="ORF">L195_g040308</name>
</gene>
<evidence type="ECO:0000313" key="3">
    <source>
        <dbReference type="Proteomes" id="UP000236291"/>
    </source>
</evidence>
<feature type="region of interest" description="Disordered" evidence="1">
    <location>
        <begin position="1"/>
        <end position="22"/>
    </location>
</feature>
<reference evidence="2 3" key="2">
    <citation type="journal article" date="2017" name="Front. Plant Sci.">
        <title>Gene Classification and Mining of Molecular Markers Useful in Red Clover (Trifolium pratense) Breeding.</title>
        <authorList>
            <person name="Istvanek J."/>
            <person name="Dluhosova J."/>
            <person name="Dluhos P."/>
            <person name="Patkova L."/>
            <person name="Nedelnik J."/>
            <person name="Repkova J."/>
        </authorList>
    </citation>
    <scope>NUCLEOTIDE SEQUENCE [LARGE SCALE GENOMIC DNA]</scope>
    <source>
        <strain evidence="3">cv. Tatra</strain>
        <tissue evidence="2">Young leaves</tissue>
    </source>
</reference>
<organism evidence="2 3">
    <name type="scientific">Trifolium pratense</name>
    <name type="common">Red clover</name>
    <dbReference type="NCBI Taxonomy" id="57577"/>
    <lineage>
        <taxon>Eukaryota</taxon>
        <taxon>Viridiplantae</taxon>
        <taxon>Streptophyta</taxon>
        <taxon>Embryophyta</taxon>
        <taxon>Tracheophyta</taxon>
        <taxon>Spermatophyta</taxon>
        <taxon>Magnoliopsida</taxon>
        <taxon>eudicotyledons</taxon>
        <taxon>Gunneridae</taxon>
        <taxon>Pentapetalae</taxon>
        <taxon>rosids</taxon>
        <taxon>fabids</taxon>
        <taxon>Fabales</taxon>
        <taxon>Fabaceae</taxon>
        <taxon>Papilionoideae</taxon>
        <taxon>50 kb inversion clade</taxon>
        <taxon>NPAAA clade</taxon>
        <taxon>Hologalegina</taxon>
        <taxon>IRL clade</taxon>
        <taxon>Trifolieae</taxon>
        <taxon>Trifolium</taxon>
    </lineage>
</organism>
<evidence type="ECO:0000256" key="1">
    <source>
        <dbReference type="SAM" id="MobiDB-lite"/>
    </source>
</evidence>
<sequence>RCTPSPYAGSAPGDEGYDFAENVGIGGMTKEEESDNFYNYRSEELNKTPISSSDDEEVDGPKKLCSLDSAKWQSLVFYVLR</sequence>
<name>A0A2K3M0F4_TRIPR</name>
<proteinExistence type="predicted"/>
<dbReference type="Proteomes" id="UP000236291">
    <property type="component" value="Unassembled WGS sequence"/>
</dbReference>
<dbReference type="EMBL" id="ASHM01045938">
    <property type="protein sequence ID" value="PNX84251.1"/>
    <property type="molecule type" value="Genomic_DNA"/>
</dbReference>
<reference evidence="2 3" key="1">
    <citation type="journal article" date="2014" name="Am. J. Bot.">
        <title>Genome assembly and annotation for red clover (Trifolium pratense; Fabaceae).</title>
        <authorList>
            <person name="Istvanek J."/>
            <person name="Jaros M."/>
            <person name="Krenek A."/>
            <person name="Repkova J."/>
        </authorList>
    </citation>
    <scope>NUCLEOTIDE SEQUENCE [LARGE SCALE GENOMIC DNA]</scope>
    <source>
        <strain evidence="3">cv. Tatra</strain>
        <tissue evidence="2">Young leaves</tissue>
    </source>
</reference>
<protein>
    <submittedName>
        <fullName evidence="2">Uncharacterized protein</fullName>
    </submittedName>
</protein>
<feature type="non-terminal residue" evidence="2">
    <location>
        <position position="1"/>
    </location>
</feature>
<dbReference type="AlphaFoldDB" id="A0A2K3M0F4"/>